<keyword evidence="4" id="KW-0833">Ubl conjugation pathway</keyword>
<dbReference type="GO" id="GO:0016579">
    <property type="term" value="P:protein deubiquitination"/>
    <property type="evidence" value="ECO:0007669"/>
    <property type="project" value="InterPro"/>
</dbReference>
<gene>
    <name evidence="7" type="ORF">C4D60_Mb01t00300</name>
</gene>
<dbReference type="EMBL" id="PYDT01000004">
    <property type="protein sequence ID" value="THU61978.1"/>
    <property type="molecule type" value="Genomic_DNA"/>
</dbReference>
<keyword evidence="5" id="KW-0378">Hydrolase</keyword>
<evidence type="ECO:0000313" key="7">
    <source>
        <dbReference type="EMBL" id="THU61978.1"/>
    </source>
</evidence>
<protein>
    <recommendedName>
        <fullName evidence="2">ubiquitinyl hydrolase 1</fullName>
        <ecNumber evidence="2">3.4.19.12</ecNumber>
    </recommendedName>
</protein>
<keyword evidence="8" id="KW-1185">Reference proteome</keyword>
<dbReference type="InterPro" id="IPR029071">
    <property type="entry name" value="Ubiquitin-like_domsf"/>
</dbReference>
<evidence type="ECO:0000256" key="5">
    <source>
        <dbReference type="ARBA" id="ARBA00022801"/>
    </source>
</evidence>
<dbReference type="SUPFAM" id="SSF54236">
    <property type="entry name" value="Ubiquitin-like"/>
    <property type="match status" value="1"/>
</dbReference>
<dbReference type="InterPro" id="IPR044635">
    <property type="entry name" value="UBP14-like"/>
</dbReference>
<dbReference type="GO" id="GO:0070628">
    <property type="term" value="F:proteasome binding"/>
    <property type="evidence" value="ECO:0007669"/>
    <property type="project" value="TreeGrafter"/>
</dbReference>
<comment type="caution">
    <text evidence="7">The sequence shown here is derived from an EMBL/GenBank/DDBJ whole genome shotgun (WGS) entry which is preliminary data.</text>
</comment>
<evidence type="ECO:0000256" key="6">
    <source>
        <dbReference type="ARBA" id="ARBA00022807"/>
    </source>
</evidence>
<dbReference type="AlphaFoldDB" id="A0A4S8JIT1"/>
<dbReference type="CDD" id="cd16104">
    <property type="entry name" value="Ubl_USP14_like"/>
    <property type="match status" value="1"/>
</dbReference>
<keyword evidence="6" id="KW-0788">Thiol protease</keyword>
<dbReference type="PANTHER" id="PTHR43982">
    <property type="entry name" value="UBIQUITIN CARBOXYL-TERMINAL HYDROLASE"/>
    <property type="match status" value="1"/>
</dbReference>
<proteinExistence type="predicted"/>
<evidence type="ECO:0000256" key="3">
    <source>
        <dbReference type="ARBA" id="ARBA00022670"/>
    </source>
</evidence>
<name>A0A4S8JIT1_MUSBA</name>
<evidence type="ECO:0000256" key="4">
    <source>
        <dbReference type="ARBA" id="ARBA00022786"/>
    </source>
</evidence>
<keyword evidence="3" id="KW-0645">Protease</keyword>
<reference evidence="7 8" key="1">
    <citation type="journal article" date="2019" name="Nat. Plants">
        <title>Genome sequencing of Musa balbisiana reveals subgenome evolution and function divergence in polyploid bananas.</title>
        <authorList>
            <person name="Yao X."/>
        </authorList>
    </citation>
    <scope>NUCLEOTIDE SEQUENCE [LARGE SCALE GENOMIC DNA]</scope>
    <source>
        <strain evidence="8">cv. DH-PKW</strain>
        <tissue evidence="7">Leaves</tissue>
    </source>
</reference>
<dbReference type="PANTHER" id="PTHR43982:SF1">
    <property type="entry name" value="UBIQUITIN CARBOXYL-TERMINAL HYDROLASE 14"/>
    <property type="match status" value="1"/>
</dbReference>
<evidence type="ECO:0000313" key="8">
    <source>
        <dbReference type="Proteomes" id="UP000317650"/>
    </source>
</evidence>
<dbReference type="Gene3D" id="3.10.20.90">
    <property type="entry name" value="Phosphatidylinositol 3-kinase Catalytic Subunit, Chain A, domain 1"/>
    <property type="match status" value="1"/>
</dbReference>
<dbReference type="STRING" id="52838.A0A4S8JIT1"/>
<accession>A0A4S8JIT1</accession>
<organism evidence="7 8">
    <name type="scientific">Musa balbisiana</name>
    <name type="common">Banana</name>
    <dbReference type="NCBI Taxonomy" id="52838"/>
    <lineage>
        <taxon>Eukaryota</taxon>
        <taxon>Viridiplantae</taxon>
        <taxon>Streptophyta</taxon>
        <taxon>Embryophyta</taxon>
        <taxon>Tracheophyta</taxon>
        <taxon>Spermatophyta</taxon>
        <taxon>Magnoliopsida</taxon>
        <taxon>Liliopsida</taxon>
        <taxon>Zingiberales</taxon>
        <taxon>Musaceae</taxon>
        <taxon>Musa</taxon>
    </lineage>
</organism>
<dbReference type="EC" id="3.4.19.12" evidence="2"/>
<dbReference type="GO" id="GO:0004843">
    <property type="term" value="F:cysteine-type deubiquitinase activity"/>
    <property type="evidence" value="ECO:0007669"/>
    <property type="project" value="UniProtKB-EC"/>
</dbReference>
<sequence length="69" mass="7535">MPTVSVKWQKQIFPAVEIGTSQPPFEFKSQFCALSGVPPERQKIMVQGGLQKGQKLMMMGTADGIVQAP</sequence>
<evidence type="ECO:0000256" key="1">
    <source>
        <dbReference type="ARBA" id="ARBA00000707"/>
    </source>
</evidence>
<dbReference type="GO" id="GO:0043161">
    <property type="term" value="P:proteasome-mediated ubiquitin-dependent protein catabolic process"/>
    <property type="evidence" value="ECO:0007669"/>
    <property type="project" value="InterPro"/>
</dbReference>
<evidence type="ECO:0000256" key="2">
    <source>
        <dbReference type="ARBA" id="ARBA00012759"/>
    </source>
</evidence>
<comment type="catalytic activity">
    <reaction evidence="1">
        <text>Thiol-dependent hydrolysis of ester, thioester, amide, peptide and isopeptide bonds formed by the C-terminal Gly of ubiquitin (a 76-residue protein attached to proteins as an intracellular targeting signal).</text>
        <dbReference type="EC" id="3.4.19.12"/>
    </reaction>
</comment>
<dbReference type="Proteomes" id="UP000317650">
    <property type="component" value="Chromosome 1"/>
</dbReference>
<dbReference type="GO" id="GO:0061136">
    <property type="term" value="P:regulation of proteasomal protein catabolic process"/>
    <property type="evidence" value="ECO:0007669"/>
    <property type="project" value="TreeGrafter"/>
</dbReference>